<proteinExistence type="predicted"/>
<dbReference type="PROSITE" id="PS51194">
    <property type="entry name" value="HELICASE_CTER"/>
    <property type="match status" value="1"/>
</dbReference>
<dbReference type="Gene3D" id="3.40.50.10810">
    <property type="entry name" value="Tandem AAA-ATPase domain"/>
    <property type="match status" value="1"/>
</dbReference>
<feature type="domain" description="Helicase ATP-binding" evidence="2">
    <location>
        <begin position="392"/>
        <end position="546"/>
    </location>
</feature>
<dbReference type="InterPro" id="IPR038718">
    <property type="entry name" value="SNF2-like_sf"/>
</dbReference>
<dbReference type="GO" id="GO:0005524">
    <property type="term" value="F:ATP binding"/>
    <property type="evidence" value="ECO:0007669"/>
    <property type="project" value="InterPro"/>
</dbReference>
<accession>D5EMW5</accession>
<reference evidence="4 5" key="1">
    <citation type="journal article" date="2010" name="Stand. Genomic Sci.">
        <title>Complete genome sequence of Coraliomargarita akajimensis type strain (04OKA010-24).</title>
        <authorList>
            <person name="Mavromatis K."/>
            <person name="Abt B."/>
            <person name="Brambilla E."/>
            <person name="Lapidus A."/>
            <person name="Copeland A."/>
            <person name="Deshpande S."/>
            <person name="Nolan M."/>
            <person name="Lucas S."/>
            <person name="Tice H."/>
            <person name="Cheng J.F."/>
            <person name="Han C."/>
            <person name="Detter J.C."/>
            <person name="Woyke T."/>
            <person name="Goodwin L."/>
            <person name="Pitluck S."/>
            <person name="Held B."/>
            <person name="Brettin T."/>
            <person name="Tapia R."/>
            <person name="Ivanova N."/>
            <person name="Mikhailova N."/>
            <person name="Pati A."/>
            <person name="Liolios K."/>
            <person name="Chen A."/>
            <person name="Palaniappan K."/>
            <person name="Land M."/>
            <person name="Hauser L."/>
            <person name="Chang Y.J."/>
            <person name="Jeffries C.D."/>
            <person name="Rohde M."/>
            <person name="Goker M."/>
            <person name="Bristow J."/>
            <person name="Eisen J.A."/>
            <person name="Markowitz V."/>
            <person name="Hugenholtz P."/>
            <person name="Klenk H.P."/>
            <person name="Kyrpides N.C."/>
        </authorList>
    </citation>
    <scope>NUCLEOTIDE SEQUENCE [LARGE SCALE GENOMIC DNA]</scope>
    <source>
        <strain evidence="5">DSM 45221 / IAM 15411 / JCM 23193 / KCTC 12865</strain>
    </source>
</reference>
<dbReference type="SMART" id="SM00487">
    <property type="entry name" value="DEXDc"/>
    <property type="match status" value="1"/>
</dbReference>
<dbReference type="InterPro" id="IPR001650">
    <property type="entry name" value="Helicase_C-like"/>
</dbReference>
<evidence type="ECO:0000259" key="3">
    <source>
        <dbReference type="PROSITE" id="PS51194"/>
    </source>
</evidence>
<dbReference type="InterPro" id="IPR027417">
    <property type="entry name" value="P-loop_NTPase"/>
</dbReference>
<dbReference type="InterPro" id="IPR049730">
    <property type="entry name" value="SNF2/RAD54-like_C"/>
</dbReference>
<dbReference type="eggNOG" id="COG0553">
    <property type="taxonomic scope" value="Bacteria"/>
</dbReference>
<dbReference type="HOGENOM" id="CLU_341288_0_0_0"/>
<keyword evidence="1" id="KW-0378">Hydrolase</keyword>
<protein>
    <submittedName>
        <fullName evidence="4">SNF2-related protein</fullName>
    </submittedName>
</protein>
<dbReference type="STRING" id="583355.Caka_2338"/>
<dbReference type="CDD" id="cd18793">
    <property type="entry name" value="SF2_C_SNF"/>
    <property type="match status" value="1"/>
</dbReference>
<dbReference type="Pfam" id="PF00176">
    <property type="entry name" value="SNF2-rel_dom"/>
    <property type="match status" value="1"/>
</dbReference>
<evidence type="ECO:0000259" key="2">
    <source>
        <dbReference type="PROSITE" id="PS51192"/>
    </source>
</evidence>
<evidence type="ECO:0000313" key="5">
    <source>
        <dbReference type="Proteomes" id="UP000000925"/>
    </source>
</evidence>
<feature type="domain" description="Helicase C-terminal" evidence="3">
    <location>
        <begin position="668"/>
        <end position="834"/>
    </location>
</feature>
<sequence length="843" mass="95468">MSSRSTSRVYNPIALEAWFENVGLDWESYFAPETLRAGRELYRQGKISGIELDNDEAIVNCTFERKDTCYAVIEWSAKGPKVRSSTEDMQRGRAVAVAGLYEIEELIADEIEPLAYEAKGERQAEDDERPIQMEPKAAELVEDARQPRRLTPRLEGIRSGLRMNAYWVNPDGSREPALQGDASVELVSEEREALVRLTGLAKDAGFVFRGEHHDFLMSNAERIAPYLKRTLKCWEDSFGFVDLDYEARQMADGVREVKIIGRVESAGQDTMRVDWRLKLGRKWLEPEDAERIAKAGRGTHVVKGLGLVRLNDEQTDALAEWRVAAASHSEEAQTWPRYMVFSLFGERGAHLDLEDELQQWRGSLTPNASDVQQLDLPDFLRPYQAHGVQWMSNLRRHSCHGLLADEMGLGKTLQVLTLLHASPVPGKSSLIVCPASVVPVWESEAARWYPEMDTAVLRSNQTFDDVGAPKLWIASYTQLRRHKHLLDSAEFGYAVLDEAQYIKNPDAKVTHACCAIQAECRIALTGTPLENRLLDLWTLFRFLMPGLLGNRRRFEDAVELEDSERRAQFEERLRMQIAPFLLRRKKDAVGADLPAKVEMDLICPISDLQRQVYEGLLNKGREELGDDLQAAMQSQATNFFTLLTRLRQACCDPGLIPEVAAPLEQSGKIQTLLIHLEEALEGAGARKVVIFSQFVQLLTRLKPEIKAKFPKVALLELTGQTRDRSKPVETFQNKDGPAVILVSLRAGGTGITLHAADYVFLLDPWWNPAVENQAVDRVHRIGQQKRVFVYRMITQGTIEERIQHLKREKRELFENTLGNLGSAQDLKEHFNDLEELARLLPAE</sequence>
<dbReference type="PROSITE" id="PS51192">
    <property type="entry name" value="HELICASE_ATP_BIND_1"/>
    <property type="match status" value="1"/>
</dbReference>
<dbReference type="Pfam" id="PF00271">
    <property type="entry name" value="Helicase_C"/>
    <property type="match status" value="1"/>
</dbReference>
<dbReference type="OrthoDB" id="9814088at2"/>
<evidence type="ECO:0000256" key="1">
    <source>
        <dbReference type="ARBA" id="ARBA00022801"/>
    </source>
</evidence>
<name>D5EMW5_CORAD</name>
<dbReference type="Proteomes" id="UP000000925">
    <property type="component" value="Chromosome"/>
</dbReference>
<dbReference type="InterPro" id="IPR000330">
    <property type="entry name" value="SNF2_N"/>
</dbReference>
<dbReference type="KEGG" id="caa:Caka_2338"/>
<evidence type="ECO:0000313" key="4">
    <source>
        <dbReference type="EMBL" id="ADE55355.1"/>
    </source>
</evidence>
<dbReference type="EMBL" id="CP001998">
    <property type="protein sequence ID" value="ADE55355.1"/>
    <property type="molecule type" value="Genomic_DNA"/>
</dbReference>
<dbReference type="PANTHER" id="PTHR10799">
    <property type="entry name" value="SNF2/RAD54 HELICASE FAMILY"/>
    <property type="match status" value="1"/>
</dbReference>
<dbReference type="Gene3D" id="3.40.50.300">
    <property type="entry name" value="P-loop containing nucleotide triphosphate hydrolases"/>
    <property type="match status" value="1"/>
</dbReference>
<dbReference type="SUPFAM" id="SSF52540">
    <property type="entry name" value="P-loop containing nucleoside triphosphate hydrolases"/>
    <property type="match status" value="2"/>
</dbReference>
<dbReference type="InterPro" id="IPR014001">
    <property type="entry name" value="Helicase_ATP-bd"/>
</dbReference>
<dbReference type="AlphaFoldDB" id="D5EMW5"/>
<dbReference type="GO" id="GO:0016787">
    <property type="term" value="F:hydrolase activity"/>
    <property type="evidence" value="ECO:0007669"/>
    <property type="project" value="UniProtKB-KW"/>
</dbReference>
<dbReference type="RefSeq" id="WP_013044077.1">
    <property type="nucleotide sequence ID" value="NC_014008.1"/>
</dbReference>
<dbReference type="SMART" id="SM00490">
    <property type="entry name" value="HELICc"/>
    <property type="match status" value="1"/>
</dbReference>
<gene>
    <name evidence="4" type="ordered locus">Caka_2338</name>
</gene>
<keyword evidence="5" id="KW-1185">Reference proteome</keyword>
<organism evidence="4 5">
    <name type="scientific">Coraliomargarita akajimensis (strain DSM 45221 / IAM 15411 / JCM 23193 / KCTC 12865 / 04OKA010-24)</name>
    <dbReference type="NCBI Taxonomy" id="583355"/>
    <lineage>
        <taxon>Bacteria</taxon>
        <taxon>Pseudomonadati</taxon>
        <taxon>Verrucomicrobiota</taxon>
        <taxon>Opitutia</taxon>
        <taxon>Puniceicoccales</taxon>
        <taxon>Coraliomargaritaceae</taxon>
        <taxon>Coraliomargarita</taxon>
    </lineage>
</organism>